<evidence type="ECO:0000313" key="3">
    <source>
        <dbReference type="Proteomes" id="UP001154078"/>
    </source>
</evidence>
<feature type="compositionally biased region" description="Basic residues" evidence="1">
    <location>
        <begin position="1"/>
        <end position="11"/>
    </location>
</feature>
<name>A0A9P0FMX5_BRAAE</name>
<dbReference type="EMBL" id="OV121138">
    <property type="protein sequence ID" value="CAH0560621.1"/>
    <property type="molecule type" value="Genomic_DNA"/>
</dbReference>
<dbReference type="OrthoDB" id="6783205at2759"/>
<dbReference type="PANTHER" id="PTHR35385">
    <property type="entry name" value="PROTEIN B, PUTATIVE-RELATED-RELATED"/>
    <property type="match status" value="1"/>
</dbReference>
<proteinExistence type="predicted"/>
<reference evidence="2" key="1">
    <citation type="submission" date="2021-12" db="EMBL/GenBank/DDBJ databases">
        <authorList>
            <person name="King R."/>
        </authorList>
    </citation>
    <scope>NUCLEOTIDE SEQUENCE</scope>
</reference>
<sequence length="458" mass="52338">MKTKKDKYRKPNKGDFKTASEGGRRETRSVTLFHINARSLKYKINELEAFLADKNIDIVCVTEYRFKEDEVLQMQLSGKKFVCHHSAFMKVPAKANRKGLSKNANCHASILIVVKLDTVNTRKKDPFIKGLNRLQAVITIDTLHSHTLETAETLRFLQAPSETQDLFFEYFNDRMTISEGKKYHENLYEFEPDKEMILANGSKNPTYSTVQNWYHAWRTTNLGPRTGKGLLDGIEGKFCKHQCAIYKFFEVKTQYFPPITTEDRYNIAKLALGEQAPPVSFYEPFILENHCKTNSSSHSNVQSSSNSYNNNNNSPCSFFEDNHLVDPVRTTSISQDENGTTSIEDICNIIKTFHKSFGSSSNGLRILNDRLKAIKSEGQWESFLHTAGNSVPLRRRNATIKVQPTSISRRAAGVTRESKRLPSGRKFKDEKVIKKRKRNLAQNIKLNKPNALSHGYNH</sequence>
<evidence type="ECO:0000256" key="1">
    <source>
        <dbReference type="SAM" id="MobiDB-lite"/>
    </source>
</evidence>
<feature type="region of interest" description="Disordered" evidence="1">
    <location>
        <begin position="1"/>
        <end position="22"/>
    </location>
</feature>
<keyword evidence="3" id="KW-1185">Reference proteome</keyword>
<evidence type="ECO:0000313" key="2">
    <source>
        <dbReference type="EMBL" id="CAH0560621.1"/>
    </source>
</evidence>
<feature type="compositionally biased region" description="Basic and acidic residues" evidence="1">
    <location>
        <begin position="12"/>
        <end position="22"/>
    </location>
</feature>
<protein>
    <submittedName>
        <fullName evidence="2">Uncharacterized protein</fullName>
    </submittedName>
</protein>
<accession>A0A9P0FMX5</accession>
<dbReference type="AlphaFoldDB" id="A0A9P0FMX5"/>
<dbReference type="PANTHER" id="PTHR35385:SF2">
    <property type="entry name" value="PROTEIN B, PUTATIVE-RELATED"/>
    <property type="match status" value="1"/>
</dbReference>
<organism evidence="2 3">
    <name type="scientific">Brassicogethes aeneus</name>
    <name type="common">Rape pollen beetle</name>
    <name type="synonym">Meligethes aeneus</name>
    <dbReference type="NCBI Taxonomy" id="1431903"/>
    <lineage>
        <taxon>Eukaryota</taxon>
        <taxon>Metazoa</taxon>
        <taxon>Ecdysozoa</taxon>
        <taxon>Arthropoda</taxon>
        <taxon>Hexapoda</taxon>
        <taxon>Insecta</taxon>
        <taxon>Pterygota</taxon>
        <taxon>Neoptera</taxon>
        <taxon>Endopterygota</taxon>
        <taxon>Coleoptera</taxon>
        <taxon>Polyphaga</taxon>
        <taxon>Cucujiformia</taxon>
        <taxon>Nitidulidae</taxon>
        <taxon>Meligethinae</taxon>
        <taxon>Brassicogethes</taxon>
    </lineage>
</organism>
<dbReference type="Proteomes" id="UP001154078">
    <property type="component" value="Chromosome 7"/>
</dbReference>
<gene>
    <name evidence="2" type="ORF">MELIAE_LOCUS10351</name>
</gene>